<dbReference type="InParanoid" id="H2XXA6"/>
<feature type="compositionally biased region" description="Basic and acidic residues" evidence="1">
    <location>
        <begin position="1"/>
        <end position="11"/>
    </location>
</feature>
<feature type="compositionally biased region" description="Low complexity" evidence="1">
    <location>
        <begin position="17"/>
        <end position="27"/>
    </location>
</feature>
<reference evidence="2" key="2">
    <citation type="journal article" date="2008" name="Genome Biol.">
        <title>Improved genome assembly and evidence-based global gene model set for the chordate Ciona intestinalis: new insight into intron and operon populations.</title>
        <authorList>
            <person name="Satou Y."/>
            <person name="Mineta K."/>
            <person name="Ogasawara M."/>
            <person name="Sasakura Y."/>
            <person name="Shoguchi E."/>
            <person name="Ueno K."/>
            <person name="Yamada L."/>
            <person name="Matsumoto J."/>
            <person name="Wasserscheid J."/>
            <person name="Dewar K."/>
            <person name="Wiley G.B."/>
            <person name="Macmil S.L."/>
            <person name="Roe B.A."/>
            <person name="Zeller R.W."/>
            <person name="Hastings K.E."/>
            <person name="Lemaire P."/>
            <person name="Lindquist E."/>
            <person name="Endo T."/>
            <person name="Hotta K."/>
            <person name="Inaba K."/>
        </authorList>
    </citation>
    <scope>NUCLEOTIDE SEQUENCE [LARGE SCALE GENOMIC DNA]</scope>
    <source>
        <strain evidence="2">wild type</strain>
    </source>
</reference>
<dbReference type="EMBL" id="EAAA01000980">
    <property type="status" value="NOT_ANNOTATED_CDS"/>
    <property type="molecule type" value="Genomic_DNA"/>
</dbReference>
<proteinExistence type="predicted"/>
<evidence type="ECO:0000256" key="1">
    <source>
        <dbReference type="SAM" id="MobiDB-lite"/>
    </source>
</evidence>
<feature type="region of interest" description="Disordered" evidence="1">
    <location>
        <begin position="1"/>
        <end position="46"/>
    </location>
</feature>
<dbReference type="HOGENOM" id="CLU_2474561_0_0_1"/>
<reference evidence="2" key="4">
    <citation type="submission" date="2025-09" db="UniProtKB">
        <authorList>
            <consortium name="Ensembl"/>
        </authorList>
    </citation>
    <scope>IDENTIFICATION</scope>
</reference>
<protein>
    <submittedName>
        <fullName evidence="2">Uncharacterized protein</fullName>
    </submittedName>
</protein>
<dbReference type="Proteomes" id="UP000008144">
    <property type="component" value="Chromosome 12"/>
</dbReference>
<keyword evidence="3" id="KW-1185">Reference proteome</keyword>
<dbReference type="Ensembl" id="ENSCINT00000035451.1">
    <property type="protein sequence ID" value="ENSCINP00000034290.1"/>
    <property type="gene ID" value="ENSCING00000022001.1"/>
</dbReference>
<reference evidence="3" key="1">
    <citation type="journal article" date="2002" name="Science">
        <title>The draft genome of Ciona intestinalis: insights into chordate and vertebrate origins.</title>
        <authorList>
            <person name="Dehal P."/>
            <person name="Satou Y."/>
            <person name="Campbell R.K."/>
            <person name="Chapman J."/>
            <person name="Degnan B."/>
            <person name="De Tomaso A."/>
            <person name="Davidson B."/>
            <person name="Di Gregorio A."/>
            <person name="Gelpke M."/>
            <person name="Goodstein D.M."/>
            <person name="Harafuji N."/>
            <person name="Hastings K.E."/>
            <person name="Ho I."/>
            <person name="Hotta K."/>
            <person name="Huang W."/>
            <person name="Kawashima T."/>
            <person name="Lemaire P."/>
            <person name="Martinez D."/>
            <person name="Meinertzhagen I.A."/>
            <person name="Necula S."/>
            <person name="Nonaka M."/>
            <person name="Putnam N."/>
            <person name="Rash S."/>
            <person name="Saiga H."/>
            <person name="Satake M."/>
            <person name="Terry A."/>
            <person name="Yamada L."/>
            <person name="Wang H.G."/>
            <person name="Awazu S."/>
            <person name="Azumi K."/>
            <person name="Boore J."/>
            <person name="Branno M."/>
            <person name="Chin-Bow S."/>
            <person name="DeSantis R."/>
            <person name="Doyle S."/>
            <person name="Francino P."/>
            <person name="Keys D.N."/>
            <person name="Haga S."/>
            <person name="Hayashi H."/>
            <person name="Hino K."/>
            <person name="Imai K.S."/>
            <person name="Inaba K."/>
            <person name="Kano S."/>
            <person name="Kobayashi K."/>
            <person name="Kobayashi M."/>
            <person name="Lee B.I."/>
            <person name="Makabe K.W."/>
            <person name="Manohar C."/>
            <person name="Matassi G."/>
            <person name="Medina M."/>
            <person name="Mochizuki Y."/>
            <person name="Mount S."/>
            <person name="Morishita T."/>
            <person name="Miura S."/>
            <person name="Nakayama A."/>
            <person name="Nishizaka S."/>
            <person name="Nomoto H."/>
            <person name="Ohta F."/>
            <person name="Oishi K."/>
            <person name="Rigoutsos I."/>
            <person name="Sano M."/>
            <person name="Sasaki A."/>
            <person name="Sasakura Y."/>
            <person name="Shoguchi E."/>
            <person name="Shin-i T."/>
            <person name="Spagnuolo A."/>
            <person name="Stainier D."/>
            <person name="Suzuki M.M."/>
            <person name="Tassy O."/>
            <person name="Takatori N."/>
            <person name="Tokuoka M."/>
            <person name="Yagi K."/>
            <person name="Yoshizaki F."/>
            <person name="Wada S."/>
            <person name="Zhang C."/>
            <person name="Hyatt P.D."/>
            <person name="Larimer F."/>
            <person name="Detter C."/>
            <person name="Doggett N."/>
            <person name="Glavina T."/>
            <person name="Hawkins T."/>
            <person name="Richardson P."/>
            <person name="Lucas S."/>
            <person name="Kohara Y."/>
            <person name="Levine M."/>
            <person name="Satoh N."/>
            <person name="Rokhsar D.S."/>
        </authorList>
    </citation>
    <scope>NUCLEOTIDE SEQUENCE [LARGE SCALE GENOMIC DNA]</scope>
</reference>
<sequence length="88" mass="10052">MPSKNSSDKLKRPPSPYSASSSPRVSPQKTKMWRSLNGPGTKHQNHVVAETTREMWLKSLRLGTVEAKSYSRDETYKRKTVEETWVSS</sequence>
<evidence type="ECO:0000313" key="2">
    <source>
        <dbReference type="Ensembl" id="ENSCINP00000034290.1"/>
    </source>
</evidence>
<organism evidence="2 3">
    <name type="scientific">Ciona intestinalis</name>
    <name type="common">Transparent sea squirt</name>
    <name type="synonym">Ascidia intestinalis</name>
    <dbReference type="NCBI Taxonomy" id="7719"/>
    <lineage>
        <taxon>Eukaryota</taxon>
        <taxon>Metazoa</taxon>
        <taxon>Chordata</taxon>
        <taxon>Tunicata</taxon>
        <taxon>Ascidiacea</taxon>
        <taxon>Phlebobranchia</taxon>
        <taxon>Cionidae</taxon>
        <taxon>Ciona</taxon>
    </lineage>
</organism>
<evidence type="ECO:0000313" key="3">
    <source>
        <dbReference type="Proteomes" id="UP000008144"/>
    </source>
</evidence>
<accession>H2XXA6</accession>
<dbReference type="AlphaFoldDB" id="H2XXA6"/>
<reference evidence="2" key="3">
    <citation type="submission" date="2025-08" db="UniProtKB">
        <authorList>
            <consortium name="Ensembl"/>
        </authorList>
    </citation>
    <scope>IDENTIFICATION</scope>
</reference>
<name>H2XXA6_CIOIN</name>